<sequence length="152" mass="17748">MFFIYVFFLLSVLTSTFDACPKDSIQGPNNLCYQAFNIPSNWLDAEAYCENTFGFYGHLVSITDAYVNAFLYQNVSKSFNTTVTDYWTGGEDNYYDRVFYWTWSDYQGWEYTNWAPGEPTNNDNNCVAQKSKDGQWISVPYELKKPFICEFP</sequence>
<dbReference type="CDD" id="cd00037">
    <property type="entry name" value="CLECT"/>
    <property type="match status" value="1"/>
</dbReference>
<dbReference type="Gene3D" id="3.10.100.10">
    <property type="entry name" value="Mannose-Binding Protein A, subunit A"/>
    <property type="match status" value="1"/>
</dbReference>
<feature type="domain" description="C-type lectin" evidence="2">
    <location>
        <begin position="28"/>
        <end position="150"/>
    </location>
</feature>
<dbReference type="InterPro" id="IPR050111">
    <property type="entry name" value="C-type_lectin/snaclec_domain"/>
</dbReference>
<dbReference type="Proteomes" id="UP000887540">
    <property type="component" value="Unplaced"/>
</dbReference>
<proteinExistence type="predicted"/>
<organism evidence="3 4">
    <name type="scientific">Acrobeloides nanus</name>
    <dbReference type="NCBI Taxonomy" id="290746"/>
    <lineage>
        <taxon>Eukaryota</taxon>
        <taxon>Metazoa</taxon>
        <taxon>Ecdysozoa</taxon>
        <taxon>Nematoda</taxon>
        <taxon>Chromadorea</taxon>
        <taxon>Rhabditida</taxon>
        <taxon>Tylenchina</taxon>
        <taxon>Cephalobomorpha</taxon>
        <taxon>Cephaloboidea</taxon>
        <taxon>Cephalobidae</taxon>
        <taxon>Acrobeloides</taxon>
    </lineage>
</organism>
<feature type="chain" id="PRO_5037709747" evidence="1">
    <location>
        <begin position="20"/>
        <end position="152"/>
    </location>
</feature>
<dbReference type="InterPro" id="IPR016187">
    <property type="entry name" value="CTDL_fold"/>
</dbReference>
<keyword evidence="1" id="KW-0732">Signal</keyword>
<feature type="signal peptide" evidence="1">
    <location>
        <begin position="1"/>
        <end position="19"/>
    </location>
</feature>
<dbReference type="PANTHER" id="PTHR22803">
    <property type="entry name" value="MANNOSE, PHOSPHOLIPASE, LECTIN RECEPTOR RELATED"/>
    <property type="match status" value="1"/>
</dbReference>
<accession>A0A914DHN1</accession>
<name>A0A914DHN1_9BILA</name>
<evidence type="ECO:0000256" key="1">
    <source>
        <dbReference type="SAM" id="SignalP"/>
    </source>
</evidence>
<evidence type="ECO:0000259" key="2">
    <source>
        <dbReference type="PROSITE" id="PS50041"/>
    </source>
</evidence>
<dbReference type="AlphaFoldDB" id="A0A914DHN1"/>
<dbReference type="SMART" id="SM00034">
    <property type="entry name" value="CLECT"/>
    <property type="match status" value="1"/>
</dbReference>
<reference evidence="4" key="1">
    <citation type="submission" date="2022-11" db="UniProtKB">
        <authorList>
            <consortium name="WormBaseParasite"/>
        </authorList>
    </citation>
    <scope>IDENTIFICATION</scope>
</reference>
<evidence type="ECO:0000313" key="4">
    <source>
        <dbReference type="WBParaSite" id="ACRNAN_scaffold2633.g32844.t1"/>
    </source>
</evidence>
<dbReference type="InterPro" id="IPR001304">
    <property type="entry name" value="C-type_lectin-like"/>
</dbReference>
<dbReference type="InterPro" id="IPR016186">
    <property type="entry name" value="C-type_lectin-like/link_sf"/>
</dbReference>
<dbReference type="SUPFAM" id="SSF56436">
    <property type="entry name" value="C-type lectin-like"/>
    <property type="match status" value="1"/>
</dbReference>
<dbReference type="Pfam" id="PF00059">
    <property type="entry name" value="Lectin_C"/>
    <property type="match status" value="1"/>
</dbReference>
<dbReference type="WBParaSite" id="ACRNAN_scaffold2633.g32844.t1">
    <property type="protein sequence ID" value="ACRNAN_scaffold2633.g32844.t1"/>
    <property type="gene ID" value="ACRNAN_scaffold2633.g32844"/>
</dbReference>
<protein>
    <submittedName>
        <fullName evidence="4">C-type lectin domain-containing protein</fullName>
    </submittedName>
</protein>
<evidence type="ECO:0000313" key="3">
    <source>
        <dbReference type="Proteomes" id="UP000887540"/>
    </source>
</evidence>
<keyword evidence="3" id="KW-1185">Reference proteome</keyword>
<dbReference type="PROSITE" id="PS50041">
    <property type="entry name" value="C_TYPE_LECTIN_2"/>
    <property type="match status" value="1"/>
</dbReference>